<dbReference type="Gene3D" id="1.10.287.130">
    <property type="match status" value="1"/>
</dbReference>
<name>A0ABW7NXL8_9GAMM</name>
<dbReference type="SMART" id="SM00387">
    <property type="entry name" value="HATPase_c"/>
    <property type="match status" value="1"/>
</dbReference>
<dbReference type="InterPro" id="IPR004358">
    <property type="entry name" value="Sig_transdc_His_kin-like_C"/>
</dbReference>
<dbReference type="RefSeq" id="WP_395544731.1">
    <property type="nucleotide sequence ID" value="NZ_CP166302.1"/>
</dbReference>
<dbReference type="SUPFAM" id="SSF55874">
    <property type="entry name" value="ATPase domain of HSP90 chaperone/DNA topoisomerase II/histidine kinase"/>
    <property type="match status" value="1"/>
</dbReference>
<sequence length="888" mass="99316">MMAAAKFEPGIHKKHNWLILALVLVLLTVLWQGVSLFQQYRNGSQLVQVATPVIDELYRIHHNIMMPGAETTVLLEEQSRRLALLVSHFNKYLQQLKMAPLAESLQPDVYLERLQKLQDAELHARHSLQHFIETRNKIRQPEQRAALQPLLQRSRLYLYSTNVLFVQVLEQEAIKLEPLWPNAPAMAEALYAHGIFVSDLHELVLLRQDLAGRNITLFYQKVTEWRQQAERNRDRLLVLALMLLLGGLCVAGGGLYINNRKLHKANISASSLAQAKTDFLANMSHEIRTPMNAIIGFVSLLQQTRLDQRQQDYLAKIGLSADNLLLLINDILDLTKVEAGKLELENIEFDLNEQLEQLAVLFADMSEQKQLEVIINKAPSVPDRLLGDPLRLGQVLTNLVSNALKFTERGEVMVSISLTDEVSPRLCFEVRDTGIGIMPEQQEQLFQSFSQVDASTTRKYGGSGLGLSICRHLVELMQGDIRLHSEPGRGSVFYVYLPLHLAQEQVQQSECLFEPGTRALLVDDNAHAREALTVMLSNAGFVVHGADCAEQARSLLKLHGTEFDLALIDCCLGMENGMDLARYIRQQPAFEGLPVVVISAFGRERQTAQMRLLGIHHYVSKPVTWQRLSACLSKVLHPQTASADVVVTTTEQDSYRQQLEGMHVLLAEDNRLNQQLIVEYLSRVGVRVTLADNGRQAVELLRLQPFDVVLMDLQMPILDGLEATRQIRRLQQHHQVPIIALTASAMRADQESSLASGMNAYISKPVSSVVLYKTLQEYSGRPIPPLSSSVVSSSPPVTASQAAKTAVADLLACRDQLWLVQAAQAEKNRAETTQLLNELAHCAVAAGETALADLAEAAMVWPQQGEDVPYAQLELLQRELAMVLSRYN</sequence>
<dbReference type="SMART" id="SM00448">
    <property type="entry name" value="REC"/>
    <property type="match status" value="2"/>
</dbReference>
<feature type="modified residue" description="4-aspartylphosphate" evidence="4">
    <location>
        <position position="569"/>
    </location>
</feature>
<evidence type="ECO:0000259" key="7">
    <source>
        <dbReference type="PROSITE" id="PS50110"/>
    </source>
</evidence>
<dbReference type="InterPro" id="IPR001789">
    <property type="entry name" value="Sig_transdc_resp-reg_receiver"/>
</dbReference>
<dbReference type="Pfam" id="PF00512">
    <property type="entry name" value="HisKA"/>
    <property type="match status" value="1"/>
</dbReference>
<evidence type="ECO:0000256" key="4">
    <source>
        <dbReference type="PROSITE-ProRule" id="PRU00169"/>
    </source>
</evidence>
<evidence type="ECO:0000313" key="9">
    <source>
        <dbReference type="Proteomes" id="UP001610706"/>
    </source>
</evidence>
<dbReference type="InterPro" id="IPR003661">
    <property type="entry name" value="HisK_dim/P_dom"/>
</dbReference>
<dbReference type="InterPro" id="IPR005467">
    <property type="entry name" value="His_kinase_dom"/>
</dbReference>
<gene>
    <name evidence="8" type="ORF">AB9R89_01230</name>
</gene>
<feature type="modified residue" description="4-aspartylphosphate" evidence="4">
    <location>
        <position position="712"/>
    </location>
</feature>
<feature type="transmembrane region" description="Helical" evidence="5">
    <location>
        <begin position="236"/>
        <end position="257"/>
    </location>
</feature>
<dbReference type="CDD" id="cd00082">
    <property type="entry name" value="HisKA"/>
    <property type="match status" value="1"/>
</dbReference>
<feature type="transmembrane region" description="Helical" evidence="5">
    <location>
        <begin position="17"/>
        <end position="37"/>
    </location>
</feature>
<dbReference type="PROSITE" id="PS50110">
    <property type="entry name" value="RESPONSE_REGULATORY"/>
    <property type="match status" value="2"/>
</dbReference>
<keyword evidence="5" id="KW-1133">Transmembrane helix</keyword>
<dbReference type="EC" id="2.7.13.3" evidence="2"/>
<dbReference type="InterPro" id="IPR036097">
    <property type="entry name" value="HisK_dim/P_sf"/>
</dbReference>
<dbReference type="CDD" id="cd00156">
    <property type="entry name" value="REC"/>
    <property type="match status" value="1"/>
</dbReference>
<evidence type="ECO:0000256" key="5">
    <source>
        <dbReference type="SAM" id="Phobius"/>
    </source>
</evidence>
<dbReference type="Gene3D" id="3.40.50.2300">
    <property type="match status" value="2"/>
</dbReference>
<dbReference type="InterPro" id="IPR011006">
    <property type="entry name" value="CheY-like_superfamily"/>
</dbReference>
<keyword evidence="5" id="KW-0812">Transmembrane</keyword>
<keyword evidence="5" id="KW-0472">Membrane</keyword>
<keyword evidence="9" id="KW-1185">Reference proteome</keyword>
<dbReference type="SUPFAM" id="SSF52172">
    <property type="entry name" value="CheY-like"/>
    <property type="match status" value="2"/>
</dbReference>
<proteinExistence type="predicted"/>
<dbReference type="Gene3D" id="3.30.565.10">
    <property type="entry name" value="Histidine kinase-like ATPase, C-terminal domain"/>
    <property type="match status" value="1"/>
</dbReference>
<comment type="caution">
    <text evidence="8">The sequence shown here is derived from an EMBL/GenBank/DDBJ whole genome shotgun (WGS) entry which is preliminary data.</text>
</comment>
<dbReference type="PANTHER" id="PTHR45339">
    <property type="entry name" value="HYBRID SIGNAL TRANSDUCTION HISTIDINE KINASE J"/>
    <property type="match status" value="1"/>
</dbReference>
<dbReference type="InterPro" id="IPR036890">
    <property type="entry name" value="HATPase_C_sf"/>
</dbReference>
<dbReference type="EMBL" id="JBGFTR010000001">
    <property type="protein sequence ID" value="MFH7563950.1"/>
    <property type="molecule type" value="Genomic_DNA"/>
</dbReference>
<dbReference type="SMART" id="SM00388">
    <property type="entry name" value="HisKA"/>
    <property type="match status" value="1"/>
</dbReference>
<accession>A0ABW7NXL8</accession>
<dbReference type="SUPFAM" id="SSF47384">
    <property type="entry name" value="Homodimeric domain of signal transducing histidine kinase"/>
    <property type="match status" value="1"/>
</dbReference>
<dbReference type="CDD" id="cd16922">
    <property type="entry name" value="HATPase_EvgS-ArcB-TorS-like"/>
    <property type="match status" value="1"/>
</dbReference>
<keyword evidence="3 4" id="KW-0597">Phosphoprotein</keyword>
<feature type="domain" description="Histidine kinase" evidence="6">
    <location>
        <begin position="282"/>
        <end position="501"/>
    </location>
</feature>
<dbReference type="PRINTS" id="PR00344">
    <property type="entry name" value="BCTRLSENSOR"/>
</dbReference>
<organism evidence="8 9">
    <name type="scientific">Oceanimonas smirnovii</name>
    <dbReference type="NCBI Taxonomy" id="264574"/>
    <lineage>
        <taxon>Bacteria</taxon>
        <taxon>Pseudomonadati</taxon>
        <taxon>Pseudomonadota</taxon>
        <taxon>Gammaproteobacteria</taxon>
        <taxon>Aeromonadales</taxon>
        <taxon>Aeromonadaceae</taxon>
        <taxon>Oceanimonas</taxon>
    </lineage>
</organism>
<feature type="domain" description="Response regulatory" evidence="7">
    <location>
        <begin position="518"/>
        <end position="636"/>
    </location>
</feature>
<dbReference type="Proteomes" id="UP001610706">
    <property type="component" value="Unassembled WGS sequence"/>
</dbReference>
<comment type="catalytic activity">
    <reaction evidence="1">
        <text>ATP + protein L-histidine = ADP + protein N-phospho-L-histidine.</text>
        <dbReference type="EC" id="2.7.13.3"/>
    </reaction>
</comment>
<protein>
    <recommendedName>
        <fullName evidence="2">histidine kinase</fullName>
        <ecNumber evidence="2">2.7.13.3</ecNumber>
    </recommendedName>
</protein>
<dbReference type="PANTHER" id="PTHR45339:SF5">
    <property type="entry name" value="HISTIDINE KINASE"/>
    <property type="match status" value="1"/>
</dbReference>
<feature type="domain" description="Response regulatory" evidence="7">
    <location>
        <begin position="663"/>
        <end position="779"/>
    </location>
</feature>
<evidence type="ECO:0000313" key="8">
    <source>
        <dbReference type="EMBL" id="MFH7563950.1"/>
    </source>
</evidence>
<evidence type="ECO:0000256" key="2">
    <source>
        <dbReference type="ARBA" id="ARBA00012438"/>
    </source>
</evidence>
<dbReference type="Pfam" id="PF00072">
    <property type="entry name" value="Response_reg"/>
    <property type="match status" value="2"/>
</dbReference>
<reference evidence="8 9" key="1">
    <citation type="submission" date="2024-08" db="EMBL/GenBank/DDBJ databases">
        <title>Oceanimonas smirnovii Genome sequencing and assembly.</title>
        <authorList>
            <person name="Tang B."/>
        </authorList>
    </citation>
    <scope>NUCLEOTIDE SEQUENCE [LARGE SCALE GENOMIC DNA]</scope>
    <source>
        <strain evidence="8 9">OS2020-119</strain>
    </source>
</reference>
<dbReference type="CDD" id="cd17546">
    <property type="entry name" value="REC_hyHK_CKI1_RcsC-like"/>
    <property type="match status" value="1"/>
</dbReference>
<evidence type="ECO:0000259" key="6">
    <source>
        <dbReference type="PROSITE" id="PS50109"/>
    </source>
</evidence>
<dbReference type="PROSITE" id="PS50109">
    <property type="entry name" value="HIS_KIN"/>
    <property type="match status" value="1"/>
</dbReference>
<evidence type="ECO:0000256" key="3">
    <source>
        <dbReference type="ARBA" id="ARBA00022553"/>
    </source>
</evidence>
<dbReference type="Pfam" id="PF02518">
    <property type="entry name" value="HATPase_c"/>
    <property type="match status" value="1"/>
</dbReference>
<evidence type="ECO:0000256" key="1">
    <source>
        <dbReference type="ARBA" id="ARBA00000085"/>
    </source>
</evidence>
<dbReference type="InterPro" id="IPR003594">
    <property type="entry name" value="HATPase_dom"/>
</dbReference>